<reference evidence="1" key="1">
    <citation type="submission" date="2021-02" db="EMBL/GenBank/DDBJ databases">
        <authorList>
            <person name="Nowell W R."/>
        </authorList>
    </citation>
    <scope>NUCLEOTIDE SEQUENCE</scope>
</reference>
<evidence type="ECO:0000313" key="2">
    <source>
        <dbReference type="EMBL" id="CAF4222439.1"/>
    </source>
</evidence>
<evidence type="ECO:0000313" key="1">
    <source>
        <dbReference type="EMBL" id="CAF1422001.1"/>
    </source>
</evidence>
<evidence type="ECO:0008006" key="4">
    <source>
        <dbReference type="Google" id="ProtNLM"/>
    </source>
</evidence>
<comment type="caution">
    <text evidence="1">The sequence shown here is derived from an EMBL/GenBank/DDBJ whole genome shotgun (WGS) entry which is preliminary data.</text>
</comment>
<proteinExistence type="predicted"/>
<dbReference type="SUPFAM" id="SSF82171">
    <property type="entry name" value="DPP6 N-terminal domain-like"/>
    <property type="match status" value="1"/>
</dbReference>
<evidence type="ECO:0000313" key="3">
    <source>
        <dbReference type="Proteomes" id="UP000677228"/>
    </source>
</evidence>
<feature type="non-terminal residue" evidence="1">
    <location>
        <position position="1"/>
    </location>
</feature>
<gene>
    <name evidence="1" type="ORF">OVA965_LOCUS33726</name>
    <name evidence="2" type="ORF">TMI583_LOCUS34622</name>
</gene>
<dbReference type="EMBL" id="CAJOBA010049315">
    <property type="protein sequence ID" value="CAF4222439.1"/>
    <property type="molecule type" value="Genomic_DNA"/>
</dbReference>
<dbReference type="Gene3D" id="3.40.50.1820">
    <property type="entry name" value="alpha/beta hydrolase"/>
    <property type="match status" value="1"/>
</dbReference>
<sequence>DRWEAREIDLSHDGNTLAVVTNENGLSKLYLIDIELEKRKLIENILPMGVLFKLNFHKENNNQLAFVLNTPQIPGDCFVLNLDDLSLIRWTESEIGNLNSDNFISPTLIHYDTFDNRKIPAFYYLPKSKDKKKYPVIINIHGGPEAQPRREAIFPQAATIFGKNVEAGFPEAL</sequence>
<protein>
    <recommendedName>
        <fullName evidence="4">S9 family peptidase</fullName>
    </recommendedName>
</protein>
<dbReference type="AlphaFoldDB" id="A0A8S2FC95"/>
<dbReference type="InterPro" id="IPR029058">
    <property type="entry name" value="AB_hydrolase_fold"/>
</dbReference>
<dbReference type="SUPFAM" id="SSF53474">
    <property type="entry name" value="alpha/beta-Hydrolases"/>
    <property type="match status" value="1"/>
</dbReference>
<dbReference type="EMBL" id="CAJNOK010027554">
    <property type="protein sequence ID" value="CAF1422001.1"/>
    <property type="molecule type" value="Genomic_DNA"/>
</dbReference>
<name>A0A8S2FC95_9BILA</name>
<dbReference type="Proteomes" id="UP000677228">
    <property type="component" value="Unassembled WGS sequence"/>
</dbReference>
<organism evidence="1 3">
    <name type="scientific">Didymodactylos carnosus</name>
    <dbReference type="NCBI Taxonomy" id="1234261"/>
    <lineage>
        <taxon>Eukaryota</taxon>
        <taxon>Metazoa</taxon>
        <taxon>Spiralia</taxon>
        <taxon>Gnathifera</taxon>
        <taxon>Rotifera</taxon>
        <taxon>Eurotatoria</taxon>
        <taxon>Bdelloidea</taxon>
        <taxon>Philodinida</taxon>
        <taxon>Philodinidae</taxon>
        <taxon>Didymodactylos</taxon>
    </lineage>
</organism>
<dbReference type="Proteomes" id="UP000682733">
    <property type="component" value="Unassembled WGS sequence"/>
</dbReference>
<accession>A0A8S2FC95</accession>